<reference evidence="1" key="1">
    <citation type="submission" date="2019-10" db="EMBL/GenBank/DDBJ databases">
        <authorList>
            <consortium name="DOE Joint Genome Institute"/>
            <person name="Kuo A."/>
            <person name="Miyauchi S."/>
            <person name="Kiss E."/>
            <person name="Drula E."/>
            <person name="Kohler A."/>
            <person name="Sanchez-Garcia M."/>
            <person name="Andreopoulos B."/>
            <person name="Barry K.W."/>
            <person name="Bonito G."/>
            <person name="Buee M."/>
            <person name="Carver A."/>
            <person name="Chen C."/>
            <person name="Cichocki N."/>
            <person name="Clum A."/>
            <person name="Culley D."/>
            <person name="Crous P.W."/>
            <person name="Fauchery L."/>
            <person name="Girlanda M."/>
            <person name="Hayes R."/>
            <person name="Keri Z."/>
            <person name="Labutti K."/>
            <person name="Lipzen A."/>
            <person name="Lombard V."/>
            <person name="Magnuson J."/>
            <person name="Maillard F."/>
            <person name="Morin E."/>
            <person name="Murat C."/>
            <person name="Nolan M."/>
            <person name="Ohm R."/>
            <person name="Pangilinan J."/>
            <person name="Pereira M."/>
            <person name="Perotto S."/>
            <person name="Peter M."/>
            <person name="Riley R."/>
            <person name="Sitrit Y."/>
            <person name="Stielow B."/>
            <person name="Szollosi G."/>
            <person name="Zifcakova L."/>
            <person name="Stursova M."/>
            <person name="Spatafora J.W."/>
            <person name="Tedersoo L."/>
            <person name="Vaario L.-M."/>
            <person name="Yamada A."/>
            <person name="Yan M."/>
            <person name="Wang P."/>
            <person name="Xu J."/>
            <person name="Bruns T."/>
            <person name="Baldrian P."/>
            <person name="Vilgalys R."/>
            <person name="Henrissat B."/>
            <person name="Grigoriev I.V."/>
            <person name="Hibbett D."/>
            <person name="Nagy L.G."/>
            <person name="Martin F.M."/>
        </authorList>
    </citation>
    <scope>NUCLEOTIDE SEQUENCE</scope>
    <source>
        <strain evidence="1">P2</strain>
    </source>
</reference>
<gene>
    <name evidence="1" type="ORF">BDM02DRAFT_3113036</name>
</gene>
<dbReference type="Proteomes" id="UP000886501">
    <property type="component" value="Unassembled WGS sequence"/>
</dbReference>
<evidence type="ECO:0000313" key="1">
    <source>
        <dbReference type="EMBL" id="KAF9649819.1"/>
    </source>
</evidence>
<dbReference type="EMBL" id="MU117992">
    <property type="protein sequence ID" value="KAF9649819.1"/>
    <property type="molecule type" value="Genomic_DNA"/>
</dbReference>
<protein>
    <submittedName>
        <fullName evidence="1">Uncharacterized protein</fullName>
    </submittedName>
</protein>
<sequence>MDPVAIEGIGSRKFRFLNSLVPDGPRLTPTTTTRYSRRNFQNEHVLILLWRGNNSRSPSPSGPLASDTARSSARGGDEGTQWH</sequence>
<keyword evidence="2" id="KW-1185">Reference proteome</keyword>
<accession>A0ACB6ZJQ7</accession>
<comment type="caution">
    <text evidence="1">The sequence shown here is derived from an EMBL/GenBank/DDBJ whole genome shotgun (WGS) entry which is preliminary data.</text>
</comment>
<proteinExistence type="predicted"/>
<name>A0ACB6ZJQ7_THEGA</name>
<organism evidence="1 2">
    <name type="scientific">Thelephora ganbajun</name>
    <name type="common">Ganba fungus</name>
    <dbReference type="NCBI Taxonomy" id="370292"/>
    <lineage>
        <taxon>Eukaryota</taxon>
        <taxon>Fungi</taxon>
        <taxon>Dikarya</taxon>
        <taxon>Basidiomycota</taxon>
        <taxon>Agaricomycotina</taxon>
        <taxon>Agaricomycetes</taxon>
        <taxon>Thelephorales</taxon>
        <taxon>Thelephoraceae</taxon>
        <taxon>Thelephora</taxon>
    </lineage>
</organism>
<evidence type="ECO:0000313" key="2">
    <source>
        <dbReference type="Proteomes" id="UP000886501"/>
    </source>
</evidence>
<reference evidence="1" key="2">
    <citation type="journal article" date="2020" name="Nat. Commun.">
        <title>Large-scale genome sequencing of mycorrhizal fungi provides insights into the early evolution of symbiotic traits.</title>
        <authorList>
            <person name="Miyauchi S."/>
            <person name="Kiss E."/>
            <person name="Kuo A."/>
            <person name="Drula E."/>
            <person name="Kohler A."/>
            <person name="Sanchez-Garcia M."/>
            <person name="Morin E."/>
            <person name="Andreopoulos B."/>
            <person name="Barry K.W."/>
            <person name="Bonito G."/>
            <person name="Buee M."/>
            <person name="Carver A."/>
            <person name="Chen C."/>
            <person name="Cichocki N."/>
            <person name="Clum A."/>
            <person name="Culley D."/>
            <person name="Crous P.W."/>
            <person name="Fauchery L."/>
            <person name="Girlanda M."/>
            <person name="Hayes R.D."/>
            <person name="Keri Z."/>
            <person name="LaButti K."/>
            <person name="Lipzen A."/>
            <person name="Lombard V."/>
            <person name="Magnuson J."/>
            <person name="Maillard F."/>
            <person name="Murat C."/>
            <person name="Nolan M."/>
            <person name="Ohm R.A."/>
            <person name="Pangilinan J."/>
            <person name="Pereira M.F."/>
            <person name="Perotto S."/>
            <person name="Peter M."/>
            <person name="Pfister S."/>
            <person name="Riley R."/>
            <person name="Sitrit Y."/>
            <person name="Stielow J.B."/>
            <person name="Szollosi G."/>
            <person name="Zifcakova L."/>
            <person name="Stursova M."/>
            <person name="Spatafora J.W."/>
            <person name="Tedersoo L."/>
            <person name="Vaario L.M."/>
            <person name="Yamada A."/>
            <person name="Yan M."/>
            <person name="Wang P."/>
            <person name="Xu J."/>
            <person name="Bruns T."/>
            <person name="Baldrian P."/>
            <person name="Vilgalys R."/>
            <person name="Dunand C."/>
            <person name="Henrissat B."/>
            <person name="Grigoriev I.V."/>
            <person name="Hibbett D."/>
            <person name="Nagy L.G."/>
            <person name="Martin F.M."/>
        </authorList>
    </citation>
    <scope>NUCLEOTIDE SEQUENCE</scope>
    <source>
        <strain evidence="1">P2</strain>
    </source>
</reference>